<protein>
    <submittedName>
        <fullName evidence="4">Uncharacterized protein LOC111280587</fullName>
    </submittedName>
</protein>
<evidence type="ECO:0000256" key="1">
    <source>
        <dbReference type="SAM" id="MobiDB-lite"/>
    </source>
</evidence>
<feature type="compositionally biased region" description="Polar residues" evidence="1">
    <location>
        <begin position="9"/>
        <end position="23"/>
    </location>
</feature>
<feature type="compositionally biased region" description="Polar residues" evidence="1">
    <location>
        <begin position="73"/>
        <end position="84"/>
    </location>
</feature>
<evidence type="ECO:0000256" key="2">
    <source>
        <dbReference type="SAM" id="Phobius"/>
    </source>
</evidence>
<reference evidence="4" key="1">
    <citation type="submission" date="2025-08" db="UniProtKB">
        <authorList>
            <consortium name="RefSeq"/>
        </authorList>
    </citation>
    <scope>IDENTIFICATION</scope>
    <source>
        <tissue evidence="4">Fruit stalk</tissue>
    </source>
</reference>
<dbReference type="GeneID" id="111280587"/>
<dbReference type="RefSeq" id="XP_022723767.1">
    <property type="nucleotide sequence ID" value="XM_022868032.1"/>
</dbReference>
<feature type="compositionally biased region" description="Low complexity" evidence="1">
    <location>
        <begin position="178"/>
        <end position="192"/>
    </location>
</feature>
<sequence>MKGSKKKVSFSTSIKSSASPTVSDENDRSSQEMSLNLENPKKQTVKDFMSLTVSAASKATFPRKKILAERNESPGSNLSNTHLSKTPDLDSKASPKTIPKSSHKNSPNLDPKVTSKEPFSQKTPLSYSSRDETPSPRPYDPLTNYLSPRPQFLRYNPSRRKEIFLRLEMEEKERDDGSSVSSDNPSLASSSSQEDEQYGDENESFLEQEDEEFDIESDEEAEEEVGWSLRRVLKYLLLLVVLVITTSYISSINSPTTAPAAFEGLTLGYQKIQNHSYGIVESVEVGYKFLDGKKEQLGLLGLNQAILDEGIEEEVTENVNMGEIVSLELEDRNVESVEMVEVKTVGESEDVCEEELIKSGETYEQFAEDVELQEKETVEKIEEVEKADSVKENGESQDVIESELMKRGNVSNQLVVDIELHERKETGEQIEDIKENGESRDIIEEELVETGKVYDQMVWDIELLGQAAGETEFLEGDQASLLSEGTDHQEAASHTTDSSEKERVVPKKADEEIHNETRENDMVQGKIILFGNAISMASAVTMLERWGKSVILNFKEVNPLKGINQHLGTEILLKVMFGFLTCTAIVTSLVLGSNIRRNRIASKRSCLVDKHSTKPVEQEKPNLVIPAEKEEHKTHVNSFLNTMPLISSVDKDIKETYQSRAPSVGLLGELEVGGIGSSLKSCAIKSRMKDEVSSYSDFLEKGLGSNAYSAPAREKHDLLEFSTVNSNSSERLTAKKKLLRKEFRNNDMAGADGEGRNNLVTATPLRRSARIRNRADVVASP</sequence>
<dbReference type="KEGG" id="dzi:111280587"/>
<gene>
    <name evidence="4" type="primary">LOC111280587</name>
</gene>
<feature type="region of interest" description="Disordered" evidence="1">
    <location>
        <begin position="170"/>
        <end position="220"/>
    </location>
</feature>
<organism evidence="3 4">
    <name type="scientific">Durio zibethinus</name>
    <name type="common">Durian</name>
    <dbReference type="NCBI Taxonomy" id="66656"/>
    <lineage>
        <taxon>Eukaryota</taxon>
        <taxon>Viridiplantae</taxon>
        <taxon>Streptophyta</taxon>
        <taxon>Embryophyta</taxon>
        <taxon>Tracheophyta</taxon>
        <taxon>Spermatophyta</taxon>
        <taxon>Magnoliopsida</taxon>
        <taxon>eudicotyledons</taxon>
        <taxon>Gunneridae</taxon>
        <taxon>Pentapetalae</taxon>
        <taxon>rosids</taxon>
        <taxon>malvids</taxon>
        <taxon>Malvales</taxon>
        <taxon>Malvaceae</taxon>
        <taxon>Helicteroideae</taxon>
        <taxon>Durio</taxon>
    </lineage>
</organism>
<keyword evidence="2" id="KW-0472">Membrane</keyword>
<feature type="compositionally biased region" description="Basic and acidic residues" evidence="1">
    <location>
        <begin position="485"/>
        <end position="506"/>
    </location>
</feature>
<keyword evidence="2" id="KW-1133">Transmembrane helix</keyword>
<feature type="compositionally biased region" description="Acidic residues" evidence="1">
    <location>
        <begin position="193"/>
        <end position="220"/>
    </location>
</feature>
<dbReference type="AlphaFoldDB" id="A0A6P5X817"/>
<accession>A0A6P5X817</accession>
<evidence type="ECO:0000313" key="4">
    <source>
        <dbReference type="RefSeq" id="XP_022723767.1"/>
    </source>
</evidence>
<name>A0A6P5X817_DURZI</name>
<dbReference type="OrthoDB" id="1938687at2759"/>
<dbReference type="PANTHER" id="PTHR34775">
    <property type="entry name" value="TRANSMEMBRANE PROTEIN"/>
    <property type="match status" value="1"/>
</dbReference>
<feature type="transmembrane region" description="Helical" evidence="2">
    <location>
        <begin position="571"/>
        <end position="595"/>
    </location>
</feature>
<keyword evidence="2" id="KW-0812">Transmembrane</keyword>
<feature type="compositionally biased region" description="Polar residues" evidence="1">
    <location>
        <begin position="117"/>
        <end position="128"/>
    </location>
</feature>
<feature type="region of interest" description="Disordered" evidence="1">
    <location>
        <begin position="484"/>
        <end position="506"/>
    </location>
</feature>
<feature type="region of interest" description="Disordered" evidence="1">
    <location>
        <begin position="59"/>
        <end position="151"/>
    </location>
</feature>
<evidence type="ECO:0000313" key="3">
    <source>
        <dbReference type="Proteomes" id="UP000515121"/>
    </source>
</evidence>
<dbReference type="Proteomes" id="UP000515121">
    <property type="component" value="Unplaced"/>
</dbReference>
<feature type="region of interest" description="Disordered" evidence="1">
    <location>
        <begin position="1"/>
        <end position="44"/>
    </location>
</feature>
<proteinExistence type="predicted"/>
<dbReference type="PANTHER" id="PTHR34775:SF6">
    <property type="entry name" value="TRANSMEMBRANE PROTEIN"/>
    <property type="match status" value="1"/>
</dbReference>
<keyword evidence="3" id="KW-1185">Reference proteome</keyword>